<dbReference type="KEGG" id="sted:SPTER_12070"/>
<dbReference type="PANTHER" id="PTHR42839:SF1">
    <property type="entry name" value="ISOCHORISMATE SYNTHASE MENF"/>
    <property type="match status" value="1"/>
</dbReference>
<dbReference type="Gene3D" id="3.60.120.10">
    <property type="entry name" value="Anthranilate synthase"/>
    <property type="match status" value="1"/>
</dbReference>
<sequence>MQYKAKQIKLDNPLSFWKHFVNEERMLFYNPLKKECILGAKRLKILPRQNGYTDYPYIFSAMTFFGTVKDEKWAGFGNESIAFQYYLVEKDGRQTLHYHGDPIKIENQEMKKYRHAYHYQEDDYEDWSQLFTSLTAAIAAKEVNKVVISREVRIECDRVIHIESVLQNLLQKNQNSNSFIFAYFKDGKTFLGATPEILVQKEQDNILSYALAGTISRDSQNDEVQKAILLRDAKNRYEHQIVIDTIAAGIKKFTGAVQVGDTSVLTLRNVHHLQTPIYAKDQRGTLLEWAARLHPTPALGGNPVHRALALLRRYEKHERGLYAAPLGITDAKGDGVFVAGIRSALIQGNLAFAYTGCGLVAKSESRAEYLETNDKLRTIVESL</sequence>
<keyword evidence="4 7" id="KW-0413">Isomerase</keyword>
<evidence type="ECO:0000256" key="4">
    <source>
        <dbReference type="ARBA" id="ARBA00023235"/>
    </source>
</evidence>
<dbReference type="InterPro" id="IPR005801">
    <property type="entry name" value="ADC_synthase"/>
</dbReference>
<evidence type="ECO:0000313" key="7">
    <source>
        <dbReference type="EMBL" id="QDR79905.1"/>
    </source>
</evidence>
<comment type="similarity">
    <text evidence="2">Belongs to the isochorismate synthase family.</text>
</comment>
<accession>A0A517DRC3</accession>
<dbReference type="OrthoDB" id="9803598at2"/>
<dbReference type="NCBIfam" id="TIGR00543">
    <property type="entry name" value="isochor_syn"/>
    <property type="match status" value="1"/>
</dbReference>
<evidence type="ECO:0000313" key="8">
    <source>
        <dbReference type="Proteomes" id="UP000320776"/>
    </source>
</evidence>
<evidence type="ECO:0000256" key="2">
    <source>
        <dbReference type="ARBA" id="ARBA00005297"/>
    </source>
</evidence>
<dbReference type="EC" id="5.4.4.2" evidence="3"/>
<comment type="catalytic activity">
    <reaction evidence="1">
        <text>chorismate = isochorismate</text>
        <dbReference type="Rhea" id="RHEA:18985"/>
        <dbReference type="ChEBI" id="CHEBI:29748"/>
        <dbReference type="ChEBI" id="CHEBI:29780"/>
        <dbReference type="EC" id="5.4.4.2"/>
    </reaction>
</comment>
<dbReference type="EMBL" id="CP036259">
    <property type="protein sequence ID" value="QDR79905.1"/>
    <property type="molecule type" value="Genomic_DNA"/>
</dbReference>
<dbReference type="InterPro" id="IPR004561">
    <property type="entry name" value="IsoChor_synthase"/>
</dbReference>
<dbReference type="RefSeq" id="WP_144349490.1">
    <property type="nucleotide sequence ID" value="NZ_CP036259.1"/>
</dbReference>
<dbReference type="GO" id="GO:0008909">
    <property type="term" value="F:isochorismate synthase activity"/>
    <property type="evidence" value="ECO:0007669"/>
    <property type="project" value="UniProtKB-EC"/>
</dbReference>
<dbReference type="AlphaFoldDB" id="A0A517DRC3"/>
<organism evidence="7 8">
    <name type="scientific">Sporomusa termitida</name>
    <dbReference type="NCBI Taxonomy" id="2377"/>
    <lineage>
        <taxon>Bacteria</taxon>
        <taxon>Bacillati</taxon>
        <taxon>Bacillota</taxon>
        <taxon>Negativicutes</taxon>
        <taxon>Selenomonadales</taxon>
        <taxon>Sporomusaceae</taxon>
        <taxon>Sporomusa</taxon>
    </lineage>
</organism>
<dbReference type="PANTHER" id="PTHR42839">
    <property type="entry name" value="ISOCHORISMATE SYNTHASE ENTC"/>
    <property type="match status" value="1"/>
</dbReference>
<evidence type="ECO:0000259" key="6">
    <source>
        <dbReference type="Pfam" id="PF00425"/>
    </source>
</evidence>
<name>A0A517DRC3_9FIRM</name>
<gene>
    <name evidence="7" type="primary">menF</name>
    <name evidence="7" type="ORF">SPTER_12070</name>
</gene>
<evidence type="ECO:0000256" key="3">
    <source>
        <dbReference type="ARBA" id="ARBA00012824"/>
    </source>
</evidence>
<dbReference type="GO" id="GO:0009697">
    <property type="term" value="P:salicylic acid biosynthetic process"/>
    <property type="evidence" value="ECO:0007669"/>
    <property type="project" value="TreeGrafter"/>
</dbReference>
<evidence type="ECO:0000256" key="1">
    <source>
        <dbReference type="ARBA" id="ARBA00000799"/>
    </source>
</evidence>
<feature type="domain" description="Chorismate-utilising enzyme C-terminal" evidence="6">
    <location>
        <begin position="124"/>
        <end position="375"/>
    </location>
</feature>
<dbReference type="Proteomes" id="UP000320776">
    <property type="component" value="Chromosome"/>
</dbReference>
<dbReference type="Pfam" id="PF00425">
    <property type="entry name" value="Chorismate_bind"/>
    <property type="match status" value="1"/>
</dbReference>
<protein>
    <recommendedName>
        <fullName evidence="3">isochorismate synthase</fullName>
        <ecNumber evidence="3">5.4.4.2</ecNumber>
    </recommendedName>
    <alternativeName>
        <fullName evidence="5">Isochorismate mutase</fullName>
    </alternativeName>
</protein>
<dbReference type="SUPFAM" id="SSF56322">
    <property type="entry name" value="ADC synthase"/>
    <property type="match status" value="1"/>
</dbReference>
<reference evidence="7 8" key="1">
    <citation type="submission" date="2019-02" db="EMBL/GenBank/DDBJ databases">
        <title>Closed genome of Sporomusa termitida DSM 4440.</title>
        <authorList>
            <person name="Poehlein A."/>
            <person name="Daniel R."/>
        </authorList>
    </citation>
    <scope>NUCLEOTIDE SEQUENCE [LARGE SCALE GENOMIC DNA]</scope>
    <source>
        <strain evidence="7 8">DSM 4440</strain>
    </source>
</reference>
<evidence type="ECO:0000256" key="5">
    <source>
        <dbReference type="ARBA" id="ARBA00041564"/>
    </source>
</evidence>
<keyword evidence="8" id="KW-1185">Reference proteome</keyword>
<dbReference type="InterPro" id="IPR015890">
    <property type="entry name" value="Chorismate_C"/>
</dbReference>
<proteinExistence type="inferred from homology"/>